<evidence type="ECO:0000313" key="1">
    <source>
        <dbReference type="EMBL" id="KAF3107063.1"/>
    </source>
</evidence>
<reference evidence="1 2" key="1">
    <citation type="submission" date="2019-06" db="EMBL/GenBank/DDBJ databases">
        <authorList>
            <person name="Palmer J.M."/>
        </authorList>
    </citation>
    <scope>NUCLEOTIDE SEQUENCE [LARGE SCALE GENOMIC DNA]</scope>
    <source>
        <strain evidence="1 2">TWF102</strain>
    </source>
</reference>
<dbReference type="EMBL" id="WIQW01000011">
    <property type="protein sequence ID" value="KAF3107063.1"/>
    <property type="molecule type" value="Genomic_DNA"/>
</dbReference>
<gene>
    <name evidence="1" type="ORF">TWF102_000903</name>
</gene>
<organism evidence="1 2">
    <name type="scientific">Orbilia oligospora</name>
    <name type="common">Nematode-trapping fungus</name>
    <name type="synonym">Arthrobotrys oligospora</name>
    <dbReference type="NCBI Taxonomy" id="2813651"/>
    <lineage>
        <taxon>Eukaryota</taxon>
        <taxon>Fungi</taxon>
        <taxon>Dikarya</taxon>
        <taxon>Ascomycota</taxon>
        <taxon>Pezizomycotina</taxon>
        <taxon>Orbiliomycetes</taxon>
        <taxon>Orbiliales</taxon>
        <taxon>Orbiliaceae</taxon>
        <taxon>Orbilia</taxon>
    </lineage>
</organism>
<protein>
    <submittedName>
        <fullName evidence="1">Uncharacterized protein</fullName>
    </submittedName>
</protein>
<sequence length="101" mass="11537">MGSRLTSNNRRPRYFVHSPFPQHTLADPDRRVPGRFAVNTYALQHALCMTARSLIPLFSGDTFKATVLYKHTFPILLSTPGSRLFSRHCSVIDENDVFQFP</sequence>
<accession>A0A7C8NIQ8</accession>
<comment type="caution">
    <text evidence="1">The sequence shown here is derived from an EMBL/GenBank/DDBJ whole genome shotgun (WGS) entry which is preliminary data.</text>
</comment>
<dbReference type="AlphaFoldDB" id="A0A7C8NIQ8"/>
<evidence type="ECO:0000313" key="2">
    <source>
        <dbReference type="Proteomes" id="UP000475325"/>
    </source>
</evidence>
<name>A0A7C8NIQ8_ORBOL</name>
<proteinExistence type="predicted"/>
<dbReference type="Proteomes" id="UP000475325">
    <property type="component" value="Unassembled WGS sequence"/>
</dbReference>